<evidence type="ECO:0000256" key="1">
    <source>
        <dbReference type="SAM" id="Phobius"/>
    </source>
</evidence>
<proteinExistence type="predicted"/>
<accession>A0A6C0J9C6</accession>
<feature type="transmembrane region" description="Helical" evidence="1">
    <location>
        <begin position="21"/>
        <end position="41"/>
    </location>
</feature>
<dbReference type="EMBL" id="MN740328">
    <property type="protein sequence ID" value="QHU00598.1"/>
    <property type="molecule type" value="Genomic_DNA"/>
</dbReference>
<evidence type="ECO:0000313" key="2">
    <source>
        <dbReference type="EMBL" id="QHU00598.1"/>
    </source>
</evidence>
<sequence length="42" mass="4791">MFYPIPIEDISSTCNYIILKQISICIEVTIILCITLVFIILS</sequence>
<protein>
    <submittedName>
        <fullName evidence="2">Uncharacterized protein</fullName>
    </submittedName>
</protein>
<keyword evidence="1" id="KW-0472">Membrane</keyword>
<reference evidence="2" key="1">
    <citation type="journal article" date="2020" name="Nature">
        <title>Giant virus diversity and host interactions through global metagenomics.</title>
        <authorList>
            <person name="Schulz F."/>
            <person name="Roux S."/>
            <person name="Paez-Espino D."/>
            <person name="Jungbluth S."/>
            <person name="Walsh D.A."/>
            <person name="Denef V.J."/>
            <person name="McMahon K.D."/>
            <person name="Konstantinidis K.T."/>
            <person name="Eloe-Fadrosh E.A."/>
            <person name="Kyrpides N.C."/>
            <person name="Woyke T."/>
        </authorList>
    </citation>
    <scope>NUCLEOTIDE SEQUENCE</scope>
    <source>
        <strain evidence="2">GVMAG-M-3300025860-20</strain>
    </source>
</reference>
<name>A0A6C0J9C6_9ZZZZ</name>
<keyword evidence="1" id="KW-0812">Transmembrane</keyword>
<keyword evidence="1" id="KW-1133">Transmembrane helix</keyword>
<dbReference type="AlphaFoldDB" id="A0A6C0J9C6"/>
<organism evidence="2">
    <name type="scientific">viral metagenome</name>
    <dbReference type="NCBI Taxonomy" id="1070528"/>
    <lineage>
        <taxon>unclassified sequences</taxon>
        <taxon>metagenomes</taxon>
        <taxon>organismal metagenomes</taxon>
    </lineage>
</organism>